<accession>A0AAP0K744</accession>
<feature type="signal peptide" evidence="1">
    <location>
        <begin position="1"/>
        <end position="31"/>
    </location>
</feature>
<evidence type="ECO:0000313" key="2">
    <source>
        <dbReference type="EMBL" id="KAK9145862.1"/>
    </source>
</evidence>
<proteinExistence type="predicted"/>
<reference evidence="2 3" key="1">
    <citation type="submission" date="2024-01" db="EMBL/GenBank/DDBJ databases">
        <title>Genome assemblies of Stephania.</title>
        <authorList>
            <person name="Yang L."/>
        </authorList>
    </citation>
    <scope>NUCLEOTIDE SEQUENCE [LARGE SCALE GENOMIC DNA]</scope>
    <source>
        <strain evidence="2">QJT</strain>
        <tissue evidence="2">Leaf</tissue>
    </source>
</reference>
<keyword evidence="3" id="KW-1185">Reference proteome</keyword>
<comment type="caution">
    <text evidence="2">The sequence shown here is derived from an EMBL/GenBank/DDBJ whole genome shotgun (WGS) entry which is preliminary data.</text>
</comment>
<gene>
    <name evidence="2" type="ORF">Sjap_005765</name>
</gene>
<dbReference type="GO" id="GO:0006952">
    <property type="term" value="P:defense response"/>
    <property type="evidence" value="ECO:0007669"/>
    <property type="project" value="InterPro"/>
</dbReference>
<dbReference type="InterPro" id="IPR011024">
    <property type="entry name" value="G_crystallin-like"/>
</dbReference>
<evidence type="ECO:0000256" key="1">
    <source>
        <dbReference type="SAM" id="SignalP"/>
    </source>
</evidence>
<dbReference type="SUPFAM" id="SSF49695">
    <property type="entry name" value="gamma-Crystallin-like"/>
    <property type="match status" value="1"/>
</dbReference>
<dbReference type="EMBL" id="JBBNAE010000002">
    <property type="protein sequence ID" value="KAK9145862.1"/>
    <property type="molecule type" value="Genomic_DNA"/>
</dbReference>
<dbReference type="InterPro" id="IPR015791">
    <property type="entry name" value="Antimic/Inh_G_crystallin-like"/>
</dbReference>
<dbReference type="GO" id="GO:0045926">
    <property type="term" value="P:negative regulation of growth"/>
    <property type="evidence" value="ECO:0007669"/>
    <property type="project" value="InterPro"/>
</dbReference>
<dbReference type="AlphaFoldDB" id="A0AAP0K744"/>
<protein>
    <submittedName>
        <fullName evidence="2">Uncharacterized protein</fullName>
    </submittedName>
</protein>
<feature type="chain" id="PRO_5043016838" evidence="1">
    <location>
        <begin position="32"/>
        <end position="110"/>
    </location>
</feature>
<dbReference type="Proteomes" id="UP001417504">
    <property type="component" value="Unassembled WGS sequence"/>
</dbReference>
<name>A0AAP0K744_9MAGN</name>
<evidence type="ECO:0000313" key="3">
    <source>
        <dbReference type="Proteomes" id="UP001417504"/>
    </source>
</evidence>
<dbReference type="Gene3D" id="2.60.20.30">
    <property type="match status" value="1"/>
</dbReference>
<dbReference type="InterPro" id="IPR015201">
    <property type="entry name" value="Antimicrobial_MiAMP1"/>
</dbReference>
<keyword evidence="1" id="KW-0732">Signal</keyword>
<sequence>MSRFNKLSVLAMVVVTTVVMFAALMSGVANASSFTNWKLPGCHGPKQQITNCGTCYPIQYHMGYSFKYTTGKSAYLYRFPHCLGHVGRIVNHTETRCLSFPWKSIRIKCH</sequence>
<dbReference type="Pfam" id="PF09117">
    <property type="entry name" value="MiAMP1"/>
    <property type="match status" value="1"/>
</dbReference>
<organism evidence="2 3">
    <name type="scientific">Stephania japonica</name>
    <dbReference type="NCBI Taxonomy" id="461633"/>
    <lineage>
        <taxon>Eukaryota</taxon>
        <taxon>Viridiplantae</taxon>
        <taxon>Streptophyta</taxon>
        <taxon>Embryophyta</taxon>
        <taxon>Tracheophyta</taxon>
        <taxon>Spermatophyta</taxon>
        <taxon>Magnoliopsida</taxon>
        <taxon>Ranunculales</taxon>
        <taxon>Menispermaceae</taxon>
        <taxon>Menispermoideae</taxon>
        <taxon>Cissampelideae</taxon>
        <taxon>Stephania</taxon>
    </lineage>
</organism>